<evidence type="ECO:0000256" key="1">
    <source>
        <dbReference type="ARBA" id="ARBA00022723"/>
    </source>
</evidence>
<dbReference type="SUPFAM" id="SSF54862">
    <property type="entry name" value="4Fe-4S ferredoxins"/>
    <property type="match status" value="1"/>
</dbReference>
<dbReference type="Pfam" id="PF12838">
    <property type="entry name" value="Fer4_7"/>
    <property type="match status" value="1"/>
</dbReference>
<proteinExistence type="predicted"/>
<keyword evidence="2" id="KW-0408">Iron</keyword>
<keyword evidence="1" id="KW-0479">Metal-binding</keyword>
<dbReference type="InterPro" id="IPR017896">
    <property type="entry name" value="4Fe4S_Fe-S-bd"/>
</dbReference>
<evidence type="ECO:0000256" key="3">
    <source>
        <dbReference type="ARBA" id="ARBA00023014"/>
    </source>
</evidence>
<dbReference type="GO" id="GO:0051536">
    <property type="term" value="F:iron-sulfur cluster binding"/>
    <property type="evidence" value="ECO:0007669"/>
    <property type="project" value="UniProtKB-KW"/>
</dbReference>
<keyword evidence="3" id="KW-0411">Iron-sulfur</keyword>
<dbReference type="Gene3D" id="3.30.70.20">
    <property type="match status" value="1"/>
</dbReference>
<evidence type="ECO:0000313" key="5">
    <source>
        <dbReference type="EMBL" id="SPD76276.1"/>
    </source>
</evidence>
<name>A0A445N3M7_9BACT</name>
<evidence type="ECO:0000259" key="4">
    <source>
        <dbReference type="PROSITE" id="PS51379"/>
    </source>
</evidence>
<dbReference type="PROSITE" id="PS51379">
    <property type="entry name" value="4FE4S_FER_2"/>
    <property type="match status" value="2"/>
</dbReference>
<dbReference type="GO" id="GO:0046872">
    <property type="term" value="F:metal ion binding"/>
    <property type="evidence" value="ECO:0007669"/>
    <property type="project" value="UniProtKB-KW"/>
</dbReference>
<dbReference type="InterPro" id="IPR017900">
    <property type="entry name" value="4Fe4S_Fe_S_CS"/>
</dbReference>
<evidence type="ECO:0000256" key="2">
    <source>
        <dbReference type="ARBA" id="ARBA00023004"/>
    </source>
</evidence>
<gene>
    <name evidence="5" type="ORF">PITCH_A880028</name>
</gene>
<organism evidence="5">
    <name type="scientific">uncultured Desulfobacterium sp</name>
    <dbReference type="NCBI Taxonomy" id="201089"/>
    <lineage>
        <taxon>Bacteria</taxon>
        <taxon>Pseudomonadati</taxon>
        <taxon>Thermodesulfobacteriota</taxon>
        <taxon>Desulfobacteria</taxon>
        <taxon>Desulfobacterales</taxon>
        <taxon>Desulfobacteriaceae</taxon>
        <taxon>Desulfobacterium</taxon>
        <taxon>environmental samples</taxon>
    </lineage>
</organism>
<dbReference type="PROSITE" id="PS00198">
    <property type="entry name" value="4FE4S_FER_1"/>
    <property type="match status" value="1"/>
</dbReference>
<feature type="domain" description="4Fe-4S ferredoxin-type" evidence="4">
    <location>
        <begin position="49"/>
        <end position="78"/>
    </location>
</feature>
<dbReference type="EMBL" id="OJIN01000234">
    <property type="protein sequence ID" value="SPD76276.1"/>
    <property type="molecule type" value="Genomic_DNA"/>
</dbReference>
<sequence>MAKKVGYITLDSEACKACYLCISVCPEKLIGVSQRLNQKGYYPAEIIAPDPEKDDRRCTGCATCATICPDVVIEVYRE</sequence>
<reference evidence="5" key="1">
    <citation type="submission" date="2018-01" db="EMBL/GenBank/DDBJ databases">
        <authorList>
            <person name="Regsiter A."/>
            <person name="William W."/>
        </authorList>
    </citation>
    <scope>NUCLEOTIDE SEQUENCE</scope>
    <source>
        <strain evidence="5">TRIP AH-1</strain>
    </source>
</reference>
<feature type="domain" description="4Fe-4S ferredoxin-type" evidence="4">
    <location>
        <begin position="6"/>
        <end position="35"/>
    </location>
</feature>
<protein>
    <recommendedName>
        <fullName evidence="4">4Fe-4S ferredoxin-type domain-containing protein</fullName>
    </recommendedName>
</protein>
<accession>A0A445N3M7</accession>
<dbReference type="AlphaFoldDB" id="A0A445N3M7"/>